<evidence type="ECO:0000256" key="1">
    <source>
        <dbReference type="PROSITE-ProRule" id="PRU00023"/>
    </source>
</evidence>
<evidence type="ECO:0000256" key="2">
    <source>
        <dbReference type="SAM" id="MobiDB-lite"/>
    </source>
</evidence>
<dbReference type="GO" id="GO:0005096">
    <property type="term" value="F:GTPase activator activity"/>
    <property type="evidence" value="ECO:0007669"/>
    <property type="project" value="TreeGrafter"/>
</dbReference>
<name>A0A024G5K3_9STRA</name>
<feature type="region of interest" description="Disordered" evidence="2">
    <location>
        <begin position="595"/>
        <end position="616"/>
    </location>
</feature>
<proteinExistence type="predicted"/>
<keyword evidence="1" id="KW-0040">ANK repeat</keyword>
<dbReference type="STRING" id="65357.A0A024G5K3"/>
<dbReference type="Gene3D" id="1.10.8.270">
    <property type="entry name" value="putative rabgap domain of human tbc1 domain family member 14 like domains"/>
    <property type="match status" value="1"/>
</dbReference>
<gene>
    <name evidence="4" type="ORF">BN9_028200</name>
</gene>
<dbReference type="PROSITE" id="PS50088">
    <property type="entry name" value="ANK_REPEAT"/>
    <property type="match status" value="1"/>
</dbReference>
<feature type="compositionally biased region" description="Low complexity" evidence="2">
    <location>
        <begin position="602"/>
        <end position="616"/>
    </location>
</feature>
<feature type="domain" description="Rab-GAP TBC" evidence="3">
    <location>
        <begin position="50"/>
        <end position="285"/>
    </location>
</feature>
<evidence type="ECO:0000259" key="3">
    <source>
        <dbReference type="PROSITE" id="PS50086"/>
    </source>
</evidence>
<protein>
    <recommendedName>
        <fullName evidence="3">Rab-GAP TBC domain-containing protein</fullName>
    </recommendedName>
</protein>
<dbReference type="GO" id="GO:0031267">
    <property type="term" value="F:small GTPase binding"/>
    <property type="evidence" value="ECO:0007669"/>
    <property type="project" value="TreeGrafter"/>
</dbReference>
<dbReference type="PROSITE" id="PS50086">
    <property type="entry name" value="TBC_RABGAP"/>
    <property type="match status" value="1"/>
</dbReference>
<reference evidence="4 5" key="1">
    <citation type="submission" date="2012-05" db="EMBL/GenBank/DDBJ databases">
        <title>Recombination and specialization in a pathogen metapopulation.</title>
        <authorList>
            <person name="Gardiner A."/>
            <person name="Kemen E."/>
            <person name="Schultz-Larsen T."/>
            <person name="MacLean D."/>
            <person name="Van Oosterhout C."/>
            <person name="Jones J.D.G."/>
        </authorList>
    </citation>
    <scope>NUCLEOTIDE SEQUENCE [LARGE SCALE GENOMIC DNA]</scope>
    <source>
        <strain evidence="4 5">Ac Nc2</strain>
    </source>
</reference>
<evidence type="ECO:0000313" key="4">
    <source>
        <dbReference type="EMBL" id="CCI42036.1"/>
    </source>
</evidence>
<dbReference type="Pfam" id="PF12796">
    <property type="entry name" value="Ank_2"/>
    <property type="match status" value="1"/>
</dbReference>
<evidence type="ECO:0000313" key="5">
    <source>
        <dbReference type="Proteomes" id="UP000053237"/>
    </source>
</evidence>
<dbReference type="InterPro" id="IPR050302">
    <property type="entry name" value="Rab_GAP_TBC_domain"/>
</dbReference>
<keyword evidence="5" id="KW-1185">Reference proteome</keyword>
<dbReference type="OrthoDB" id="294251at2759"/>
<dbReference type="SMART" id="SM00248">
    <property type="entry name" value="ANK"/>
    <property type="match status" value="2"/>
</dbReference>
<dbReference type="InterPro" id="IPR035969">
    <property type="entry name" value="Rab-GAP_TBC_sf"/>
</dbReference>
<dbReference type="InterPro" id="IPR000195">
    <property type="entry name" value="Rab-GAP-TBC_dom"/>
</dbReference>
<organism evidence="4 5">
    <name type="scientific">Albugo candida</name>
    <dbReference type="NCBI Taxonomy" id="65357"/>
    <lineage>
        <taxon>Eukaryota</taxon>
        <taxon>Sar</taxon>
        <taxon>Stramenopiles</taxon>
        <taxon>Oomycota</taxon>
        <taxon>Peronosporomycetes</taxon>
        <taxon>Albuginales</taxon>
        <taxon>Albuginaceae</taxon>
        <taxon>Albugo</taxon>
    </lineage>
</organism>
<dbReference type="Proteomes" id="UP000053237">
    <property type="component" value="Unassembled WGS sequence"/>
</dbReference>
<dbReference type="Gene3D" id="1.25.40.20">
    <property type="entry name" value="Ankyrin repeat-containing domain"/>
    <property type="match status" value="1"/>
</dbReference>
<dbReference type="EMBL" id="CAIX01000028">
    <property type="protein sequence ID" value="CCI42036.1"/>
    <property type="molecule type" value="Genomic_DNA"/>
</dbReference>
<feature type="repeat" description="ANK" evidence="1">
    <location>
        <begin position="449"/>
        <end position="481"/>
    </location>
</feature>
<dbReference type="PANTHER" id="PTHR47219">
    <property type="entry name" value="RAB GTPASE-ACTIVATING PROTEIN 1-LIKE"/>
    <property type="match status" value="1"/>
</dbReference>
<dbReference type="AlphaFoldDB" id="A0A024G5K3"/>
<dbReference type="SUPFAM" id="SSF47923">
    <property type="entry name" value="Ypt/Rab-GAP domain of gyp1p"/>
    <property type="match status" value="2"/>
</dbReference>
<dbReference type="PROSITE" id="PS50297">
    <property type="entry name" value="ANK_REP_REGION"/>
    <property type="match status" value="1"/>
</dbReference>
<dbReference type="InParanoid" id="A0A024G5K3"/>
<sequence length="777" mass="89644">MRLIHDNKCVHPYEDNQQRYKITTWLSWTSSSSSSPLPFSPEASVRYSEPNLKRRRNIFWSQVVKHYNFEDQRDDRNSILALAHGVCWMQMKEIPQDFIRRHREIYYLISEAEYSHSATIRRDVTRTFCIFECPNPNAQAEPLASISTPQVLLEAYNTKTRQQALFRVLNAIAYTEGGYCQGMNFIVAMFFVEGLEEADAYALFHYLLRKRHLARMYHPTCSFLDDYFQQFDRLLMRRLPKIHQHLVSQGFSIPMYGIEWFTTLFSLSTKLELACAILDMFLAGVRDIFLRMGLGILELLEDKLLCMNFEDFLRDFKPLVRKIDPYQAVFRALSIDTTDQIECDVLTFLANKHSKMHVVQEANSGSCRPPRPFDQHRTLAPEILHLIESGSLAELQQWFERRIRQNRTHFHGQVVANEVLHHAIWFGQAPVAKYAILEWGAQVDYADDCKLNPLHIGVLRNEPDCIRLLLSHGANTNARGGCWTGRKDGLTPLETCVNWTFRDTQAAQLVLGGDVCIYCNRRVDRLFRSKGRCNKCKLTYCRSHREAKESLTCMDRHECVVISMHDLKHQRDAAWTPESPCTNGKWKLITDVQKTEEEECSTPRTTSTSDTSSLTLIQSPRNASVATLAQNRDRAQSSGNSWLSAKRLSKDSHLKRSFSVHDLIDSQSNSSFVYSQRESLLEVVLLVWNRFSDISVSERSITSISEGINSCKSTFIEVPHRPDWYCNARGCHYVFTFFSQPSVCRHCEGFFCTLHHTSEDMCIHCTSMHSGLKIGSL</sequence>
<accession>A0A024G5K3</accession>
<comment type="caution">
    <text evidence="4">The sequence shown here is derived from an EMBL/GenBank/DDBJ whole genome shotgun (WGS) entry which is preliminary data.</text>
</comment>
<dbReference type="InterPro" id="IPR002110">
    <property type="entry name" value="Ankyrin_rpt"/>
</dbReference>
<dbReference type="Gene3D" id="1.10.472.80">
    <property type="entry name" value="Ypt/Rab-GAP domain of gyp1p, domain 3"/>
    <property type="match status" value="1"/>
</dbReference>
<dbReference type="Pfam" id="PF00566">
    <property type="entry name" value="RabGAP-TBC"/>
    <property type="match status" value="1"/>
</dbReference>
<dbReference type="InterPro" id="IPR036770">
    <property type="entry name" value="Ankyrin_rpt-contain_sf"/>
</dbReference>
<dbReference type="PANTHER" id="PTHR47219:SF9">
    <property type="entry name" value="GTPASE ACTIVATING PROTEIN AND CENTROSOME-ASSOCIATED, ISOFORM B"/>
    <property type="match status" value="1"/>
</dbReference>
<dbReference type="SUPFAM" id="SSF48403">
    <property type="entry name" value="Ankyrin repeat"/>
    <property type="match status" value="1"/>
</dbReference>
<dbReference type="SMART" id="SM00164">
    <property type="entry name" value="TBC"/>
    <property type="match status" value="1"/>
</dbReference>